<organism evidence="2 3">
    <name type="scientific">Allosphingosinicella humi</name>
    <dbReference type="NCBI Taxonomy" id="2068657"/>
    <lineage>
        <taxon>Bacteria</taxon>
        <taxon>Pseudomonadati</taxon>
        <taxon>Pseudomonadota</taxon>
        <taxon>Alphaproteobacteria</taxon>
        <taxon>Sphingomonadales</taxon>
        <taxon>Sphingomonadaceae</taxon>
        <taxon>Allosphingosinicella</taxon>
    </lineage>
</organism>
<evidence type="ECO:0008006" key="4">
    <source>
        <dbReference type="Google" id="ProtNLM"/>
    </source>
</evidence>
<dbReference type="EMBL" id="QFFF01000001">
    <property type="protein sequence ID" value="PWG02262.1"/>
    <property type="molecule type" value="Genomic_DNA"/>
</dbReference>
<comment type="caution">
    <text evidence="2">The sequence shown here is derived from an EMBL/GenBank/DDBJ whole genome shotgun (WGS) entry which is preliminary data.</text>
</comment>
<proteinExistence type="predicted"/>
<name>A0A2U2J1S0_9SPHN</name>
<dbReference type="Proteomes" id="UP000245916">
    <property type="component" value="Unassembled WGS sequence"/>
</dbReference>
<gene>
    <name evidence="2" type="ORF">DF286_04850</name>
</gene>
<sequence>MLLMLTPAAAAQSIATSPGPSDVSLTVYRAPHRSPGDEMNLRWLNGYALISETRTVSIPAGESEIRFEGVAGGIIPESAIVTGFPDGVIEKNQDAHLLSPASLLDASLGRRVHLRRTSGVTGEVTETEAVIRSGADGAVVLETPAGFEALRCTGLNETLIYDRVPAGLSAKPTLSVRVRSAAPVTQTVTLSYLATGFDWQANYVAELSADGEMDLFAWLTLANGDETGFAEADTYAVAGTPNREGVATIAPPREPISLRCWPAGTTTSDLSLPPPPPSAPPPPPPAPIGMAVAESIIVTGARAPVAMMAEQEALGELKLYRIPEPVTVAANSQKQVALLQRSDVPIEIIYRRRVGSEGQGGATPVVTARNSERGGLGLPLPSGEVAFFQAHEGRRVLIGQGRSRDLAVGEAVEVELGESIDVQTRVERLEEFADGGGDYRLTVTNAKNRPVPFEAELFTQGQRLGWSDARLADRNGRPLWRVTVPANGSAILRYRLEPQDR</sequence>
<feature type="region of interest" description="Disordered" evidence="1">
    <location>
        <begin position="263"/>
        <end position="285"/>
    </location>
</feature>
<dbReference type="AlphaFoldDB" id="A0A2U2J1S0"/>
<dbReference type="PANTHER" id="PTHR38075">
    <property type="entry name" value="DUF4139 DOMAIN-CONTAINING PROTEIN"/>
    <property type="match status" value="1"/>
</dbReference>
<accession>A0A2U2J1S0</accession>
<feature type="compositionally biased region" description="Pro residues" evidence="1">
    <location>
        <begin position="272"/>
        <end position="285"/>
    </location>
</feature>
<keyword evidence="3" id="KW-1185">Reference proteome</keyword>
<evidence type="ECO:0000313" key="2">
    <source>
        <dbReference type="EMBL" id="PWG02262.1"/>
    </source>
</evidence>
<evidence type="ECO:0000313" key="3">
    <source>
        <dbReference type="Proteomes" id="UP000245916"/>
    </source>
</evidence>
<reference evidence="2 3" key="1">
    <citation type="submission" date="2018-05" db="EMBL/GenBank/DDBJ databases">
        <title>Genome of Sphingosinicella humi QZX222.</title>
        <authorList>
            <person name="Qiao Z."/>
            <person name="Wang G."/>
        </authorList>
    </citation>
    <scope>NUCLEOTIDE SEQUENCE [LARGE SCALE GENOMIC DNA]</scope>
    <source>
        <strain evidence="2 3">QZX222</strain>
    </source>
</reference>
<evidence type="ECO:0000256" key="1">
    <source>
        <dbReference type="SAM" id="MobiDB-lite"/>
    </source>
</evidence>
<protein>
    <recommendedName>
        <fullName evidence="4">DUF4139 domain-containing protein</fullName>
    </recommendedName>
</protein>
<dbReference type="PANTHER" id="PTHR38075:SF1">
    <property type="entry name" value="DUF4139 DOMAIN-CONTAINING PROTEIN"/>
    <property type="match status" value="1"/>
</dbReference>